<name>A0AAD7D4S7_MYCRO</name>
<feature type="region of interest" description="Disordered" evidence="1">
    <location>
        <begin position="114"/>
        <end position="157"/>
    </location>
</feature>
<reference evidence="2" key="1">
    <citation type="submission" date="2023-03" db="EMBL/GenBank/DDBJ databases">
        <title>Massive genome expansion in bonnet fungi (Mycena s.s.) driven by repeated elements and novel gene families across ecological guilds.</title>
        <authorList>
            <consortium name="Lawrence Berkeley National Laboratory"/>
            <person name="Harder C.B."/>
            <person name="Miyauchi S."/>
            <person name="Viragh M."/>
            <person name="Kuo A."/>
            <person name="Thoen E."/>
            <person name="Andreopoulos B."/>
            <person name="Lu D."/>
            <person name="Skrede I."/>
            <person name="Drula E."/>
            <person name="Henrissat B."/>
            <person name="Morin E."/>
            <person name="Kohler A."/>
            <person name="Barry K."/>
            <person name="LaButti K."/>
            <person name="Morin E."/>
            <person name="Salamov A."/>
            <person name="Lipzen A."/>
            <person name="Mereny Z."/>
            <person name="Hegedus B."/>
            <person name="Baldrian P."/>
            <person name="Stursova M."/>
            <person name="Weitz H."/>
            <person name="Taylor A."/>
            <person name="Grigoriev I.V."/>
            <person name="Nagy L.G."/>
            <person name="Martin F."/>
            <person name="Kauserud H."/>
        </authorList>
    </citation>
    <scope>NUCLEOTIDE SEQUENCE</scope>
    <source>
        <strain evidence="2">CBHHK067</strain>
    </source>
</reference>
<proteinExistence type="predicted"/>
<dbReference type="EMBL" id="JARKIE010000131">
    <property type="protein sequence ID" value="KAJ7678785.1"/>
    <property type="molecule type" value="Genomic_DNA"/>
</dbReference>
<feature type="non-terminal residue" evidence="2">
    <location>
        <position position="1"/>
    </location>
</feature>
<evidence type="ECO:0000256" key="1">
    <source>
        <dbReference type="SAM" id="MobiDB-lite"/>
    </source>
</evidence>
<feature type="compositionally biased region" description="Basic residues" evidence="1">
    <location>
        <begin position="180"/>
        <end position="194"/>
    </location>
</feature>
<dbReference type="Proteomes" id="UP001221757">
    <property type="component" value="Unassembled WGS sequence"/>
</dbReference>
<evidence type="ECO:0000313" key="3">
    <source>
        <dbReference type="Proteomes" id="UP001221757"/>
    </source>
</evidence>
<organism evidence="2 3">
    <name type="scientific">Mycena rosella</name>
    <name type="common">Pink bonnet</name>
    <name type="synonym">Agaricus rosellus</name>
    <dbReference type="NCBI Taxonomy" id="1033263"/>
    <lineage>
        <taxon>Eukaryota</taxon>
        <taxon>Fungi</taxon>
        <taxon>Dikarya</taxon>
        <taxon>Basidiomycota</taxon>
        <taxon>Agaricomycotina</taxon>
        <taxon>Agaricomycetes</taxon>
        <taxon>Agaricomycetidae</taxon>
        <taxon>Agaricales</taxon>
        <taxon>Marasmiineae</taxon>
        <taxon>Mycenaceae</taxon>
        <taxon>Mycena</taxon>
    </lineage>
</organism>
<keyword evidence="3" id="KW-1185">Reference proteome</keyword>
<sequence length="201" mass="22578">FHHLARCLCMPVIPAQKTRTQQGRPARARNAPNSAFLVFAHALHISSATPRRPPAARAKLVRGRSPDLQLDVHPAHHAVKPDPPLLRDRACRPTPWHRTGRRRLGVKLARRGSPLAHHKQGRLRNSDAGISASPYARYTGATRTQQGRPARTRKAQTRLSRHRLVQRRHCPSVAPPYRGATHRPRTPPHLRRGKLATGHDQ</sequence>
<comment type="caution">
    <text evidence="2">The sequence shown here is derived from an EMBL/GenBank/DDBJ whole genome shotgun (WGS) entry which is preliminary data.</text>
</comment>
<evidence type="ECO:0000313" key="2">
    <source>
        <dbReference type="EMBL" id="KAJ7678785.1"/>
    </source>
</evidence>
<feature type="region of interest" description="Disordered" evidence="1">
    <location>
        <begin position="172"/>
        <end position="201"/>
    </location>
</feature>
<protein>
    <submittedName>
        <fullName evidence="2">Uncharacterized protein</fullName>
    </submittedName>
</protein>
<feature type="region of interest" description="Disordered" evidence="1">
    <location>
        <begin position="75"/>
        <end position="97"/>
    </location>
</feature>
<accession>A0AAD7D4S7</accession>
<gene>
    <name evidence="2" type="ORF">B0H17DRAFT_1077919</name>
</gene>
<dbReference type="AlphaFoldDB" id="A0AAD7D4S7"/>